<keyword evidence="3" id="KW-1185">Reference proteome</keyword>
<protein>
    <submittedName>
        <fullName evidence="2">Putative N-formylglutamate amidohydrolase</fullName>
    </submittedName>
</protein>
<organism evidence="2 3">
    <name type="scientific">Falsochrobactrum ovis</name>
    <dbReference type="NCBI Taxonomy" id="1293442"/>
    <lineage>
        <taxon>Bacteria</taxon>
        <taxon>Pseudomonadati</taxon>
        <taxon>Pseudomonadota</taxon>
        <taxon>Alphaproteobacteria</taxon>
        <taxon>Hyphomicrobiales</taxon>
        <taxon>Brucellaceae</taxon>
        <taxon>Falsochrobactrum</taxon>
    </lineage>
</organism>
<dbReference type="SUPFAM" id="SSF53187">
    <property type="entry name" value="Zn-dependent exopeptidases"/>
    <property type="match status" value="1"/>
</dbReference>
<dbReference type="RefSeq" id="WP_111574908.1">
    <property type="nucleotide sequence ID" value="NZ_JBHEEY010000002.1"/>
</dbReference>
<name>A0A364JWY9_9HYPH</name>
<keyword evidence="2" id="KW-0378">Hydrolase</keyword>
<reference evidence="2 3" key="1">
    <citation type="submission" date="2018-06" db="EMBL/GenBank/DDBJ databases">
        <title>Genomic Encyclopedia of Type Strains, Phase IV (KMG-IV): sequencing the most valuable type-strain genomes for metagenomic binning, comparative biology and taxonomic classification.</title>
        <authorList>
            <person name="Goeker M."/>
        </authorList>
    </citation>
    <scope>NUCLEOTIDE SEQUENCE [LARGE SCALE GENOMIC DNA]</scope>
    <source>
        <strain evidence="2 3">DSM 26720</strain>
    </source>
</reference>
<dbReference type="EMBL" id="QLMK01000003">
    <property type="protein sequence ID" value="RAK31158.1"/>
    <property type="molecule type" value="Genomic_DNA"/>
</dbReference>
<dbReference type="GO" id="GO:0016787">
    <property type="term" value="F:hydrolase activity"/>
    <property type="evidence" value="ECO:0007669"/>
    <property type="project" value="UniProtKB-KW"/>
</dbReference>
<evidence type="ECO:0000313" key="3">
    <source>
        <dbReference type="Proteomes" id="UP000249453"/>
    </source>
</evidence>
<dbReference type="Proteomes" id="UP000249453">
    <property type="component" value="Unassembled WGS sequence"/>
</dbReference>
<dbReference type="InterPro" id="IPR007709">
    <property type="entry name" value="N-FG_amidohydro"/>
</dbReference>
<dbReference type="AlphaFoldDB" id="A0A364JWY9"/>
<accession>A0A364JWY9</accession>
<sequence length="275" mass="30691">MVDDRDDRADNLLWPKAVTVTNEGGISPYLFVCEHASHFIPDRFDKLGLNEHELTAHIAWDPGAVEVARQMGDSLNACVIEAELSRLLIDCNRSLEAPDLIPETSEATLIPGNQALSSSERAERIELSHAPFHACIEQIITKRSAQGQPSWIVTIHSFTPAYLGTQRPWEIGIIHDEDDRIARPLIEALKQDKSINVGVNQPYSPADRVYYTLERHARPRNAPCVMVELRNDEIASAAQQKDWADRLATIFQKLEPSIASQDEESSSHDPTGQKG</sequence>
<proteinExistence type="predicted"/>
<dbReference type="PIRSF" id="PIRSF029730">
    <property type="entry name" value="UCP029730"/>
    <property type="match status" value="1"/>
</dbReference>
<evidence type="ECO:0000256" key="1">
    <source>
        <dbReference type="SAM" id="MobiDB-lite"/>
    </source>
</evidence>
<evidence type="ECO:0000313" key="2">
    <source>
        <dbReference type="EMBL" id="RAK31158.1"/>
    </source>
</evidence>
<dbReference type="Pfam" id="PF05013">
    <property type="entry name" value="FGase"/>
    <property type="match status" value="1"/>
</dbReference>
<dbReference type="Gene3D" id="3.40.630.40">
    <property type="entry name" value="Zn-dependent exopeptidases"/>
    <property type="match status" value="1"/>
</dbReference>
<feature type="region of interest" description="Disordered" evidence="1">
    <location>
        <begin position="255"/>
        <end position="275"/>
    </location>
</feature>
<dbReference type="OrthoDB" id="9815326at2"/>
<dbReference type="InterPro" id="IPR011227">
    <property type="entry name" value="UCP029730"/>
</dbReference>
<comment type="caution">
    <text evidence="2">The sequence shown here is derived from an EMBL/GenBank/DDBJ whole genome shotgun (WGS) entry which is preliminary data.</text>
</comment>
<gene>
    <name evidence="2" type="ORF">C7374_103299</name>
</gene>